<dbReference type="EMBL" id="FNQB01000006">
    <property type="protein sequence ID" value="SDZ66694.1"/>
    <property type="molecule type" value="Genomic_DNA"/>
</dbReference>
<accession>A0A1H3UW88</accession>
<organism evidence="1 2">
    <name type="scientific">Asanoa ishikariensis</name>
    <dbReference type="NCBI Taxonomy" id="137265"/>
    <lineage>
        <taxon>Bacteria</taxon>
        <taxon>Bacillati</taxon>
        <taxon>Actinomycetota</taxon>
        <taxon>Actinomycetes</taxon>
        <taxon>Micromonosporales</taxon>
        <taxon>Micromonosporaceae</taxon>
        <taxon>Asanoa</taxon>
    </lineage>
</organism>
<dbReference type="RefSeq" id="WP_090804559.1">
    <property type="nucleotide sequence ID" value="NZ_BOND01000013.1"/>
</dbReference>
<keyword evidence="2" id="KW-1185">Reference proteome</keyword>
<dbReference type="OrthoDB" id="3382550at2"/>
<dbReference type="STRING" id="137265.SAMN05421684_8266"/>
<evidence type="ECO:0000313" key="1">
    <source>
        <dbReference type="EMBL" id="SDZ66694.1"/>
    </source>
</evidence>
<dbReference type="Proteomes" id="UP000199632">
    <property type="component" value="Unassembled WGS sequence"/>
</dbReference>
<proteinExistence type="predicted"/>
<protein>
    <submittedName>
        <fullName evidence="1">Uncharacterized protein</fullName>
    </submittedName>
</protein>
<name>A0A1H3UW88_9ACTN</name>
<evidence type="ECO:0000313" key="2">
    <source>
        <dbReference type="Proteomes" id="UP000199632"/>
    </source>
</evidence>
<dbReference type="AlphaFoldDB" id="A0A1H3UW88"/>
<reference evidence="2" key="1">
    <citation type="submission" date="2016-10" db="EMBL/GenBank/DDBJ databases">
        <authorList>
            <person name="Varghese N."/>
            <person name="Submissions S."/>
        </authorList>
    </citation>
    <scope>NUCLEOTIDE SEQUENCE [LARGE SCALE GENOMIC DNA]</scope>
    <source>
        <strain evidence="2">DSM 44718</strain>
    </source>
</reference>
<sequence length="279" mass="32089">MQLDTDEEIFVSGDRQAVLELLTMVIKGRHEWRPQTKAAFRAYQFAEEHVPHYKDFVEKAMLASVDRSPLVPAQRRVCVDDLRAVVDDLARSAVLIVEDEINEGWFIRALAGAFADDRIITALDNTWLVLAHAGGKDRMHRFVAARREQFTIVVRVAALLDSDQTKRSHRTRNHTYVRWIKEIDGVTEVHMWTGREMENYVPFRLWEECHPHAVDRVDAMRVMSLEERLYLDVKAHIGGGIKSDAIPPHIVLSEDDFHGLGAEVVVELRELLAMIHRIL</sequence>
<gene>
    <name evidence="1" type="ORF">SAMN05421684_8266</name>
</gene>